<dbReference type="EMBL" id="JBHTBS010000003">
    <property type="protein sequence ID" value="MFC7337241.1"/>
    <property type="molecule type" value="Genomic_DNA"/>
</dbReference>
<proteinExistence type="predicted"/>
<comment type="caution">
    <text evidence="2">The sequence shown here is derived from an EMBL/GenBank/DDBJ whole genome shotgun (WGS) entry which is preliminary data.</text>
</comment>
<protein>
    <submittedName>
        <fullName evidence="2">Uncharacterized protein</fullName>
    </submittedName>
</protein>
<feature type="chain" id="PRO_5045299684" evidence="1">
    <location>
        <begin position="29"/>
        <end position="238"/>
    </location>
</feature>
<keyword evidence="3" id="KW-1185">Reference proteome</keyword>
<name>A0ABW2L6R6_9BACT</name>
<dbReference type="Proteomes" id="UP001596472">
    <property type="component" value="Unassembled WGS sequence"/>
</dbReference>
<feature type="signal peptide" evidence="1">
    <location>
        <begin position="1"/>
        <end position="28"/>
    </location>
</feature>
<organism evidence="2 3">
    <name type="scientific">Haloferula chungangensis</name>
    <dbReference type="NCBI Taxonomy" id="1048331"/>
    <lineage>
        <taxon>Bacteria</taxon>
        <taxon>Pseudomonadati</taxon>
        <taxon>Verrucomicrobiota</taxon>
        <taxon>Verrucomicrobiia</taxon>
        <taxon>Verrucomicrobiales</taxon>
        <taxon>Verrucomicrobiaceae</taxon>
        <taxon>Haloferula</taxon>
    </lineage>
</organism>
<sequence>MMNVFSGLKYTALFFALMLVSVSSQSFGADRIAKAVFIDPPKGAPEKVFLVAPEEDAVEVPLQSRAFSADLALPKGDLVLAILPRPLAEGEAVPKGAPTVRIPEGWSRCYLLFTVDTKNKVFPLKAIPIDGSLNNFPVGHSRIVNLSLAMVKGKFGEDIITIPPGKIENLKPQMKDIGAYPVMVDFMMKGDPKPQPLARTNWQHNPLSRQVVLITKPTGVKYPQFKVFQDRAPKPVEN</sequence>
<keyword evidence="1" id="KW-0732">Signal</keyword>
<gene>
    <name evidence="2" type="ORF">ACFQY0_08640</name>
</gene>
<dbReference type="RefSeq" id="WP_379711358.1">
    <property type="nucleotide sequence ID" value="NZ_JBHTBS010000003.1"/>
</dbReference>
<evidence type="ECO:0000256" key="1">
    <source>
        <dbReference type="SAM" id="SignalP"/>
    </source>
</evidence>
<evidence type="ECO:0000313" key="3">
    <source>
        <dbReference type="Proteomes" id="UP001596472"/>
    </source>
</evidence>
<accession>A0ABW2L6R6</accession>
<evidence type="ECO:0000313" key="2">
    <source>
        <dbReference type="EMBL" id="MFC7337241.1"/>
    </source>
</evidence>
<reference evidence="3" key="1">
    <citation type="journal article" date="2019" name="Int. J. Syst. Evol. Microbiol.">
        <title>The Global Catalogue of Microorganisms (GCM) 10K type strain sequencing project: providing services to taxonomists for standard genome sequencing and annotation.</title>
        <authorList>
            <consortium name="The Broad Institute Genomics Platform"/>
            <consortium name="The Broad Institute Genome Sequencing Center for Infectious Disease"/>
            <person name="Wu L."/>
            <person name="Ma J."/>
        </authorList>
    </citation>
    <scope>NUCLEOTIDE SEQUENCE [LARGE SCALE GENOMIC DNA]</scope>
    <source>
        <strain evidence="3">CGMCC 4.1467</strain>
    </source>
</reference>